<dbReference type="SUPFAM" id="SSF54171">
    <property type="entry name" value="DNA-binding domain"/>
    <property type="match status" value="1"/>
</dbReference>
<dbReference type="SUPFAM" id="SSF54060">
    <property type="entry name" value="His-Me finger endonucleases"/>
    <property type="match status" value="1"/>
</dbReference>
<evidence type="ECO:0000313" key="2">
    <source>
        <dbReference type="EMBL" id="QHT91018.1"/>
    </source>
</evidence>
<feature type="domain" description="HNH nuclease" evidence="1">
    <location>
        <begin position="55"/>
        <end position="103"/>
    </location>
</feature>
<dbReference type="AlphaFoldDB" id="A0A6C0ID58"/>
<protein>
    <recommendedName>
        <fullName evidence="1">HNH nuclease domain-containing protein</fullName>
    </recommendedName>
</protein>
<dbReference type="SMART" id="SM00507">
    <property type="entry name" value="HNHc"/>
    <property type="match status" value="1"/>
</dbReference>
<dbReference type="Pfam" id="PF07463">
    <property type="entry name" value="NUMOD4"/>
    <property type="match status" value="1"/>
</dbReference>
<dbReference type="InterPro" id="IPR044925">
    <property type="entry name" value="His-Me_finger_sf"/>
</dbReference>
<dbReference type="EMBL" id="MN740162">
    <property type="protein sequence ID" value="QHT91018.1"/>
    <property type="molecule type" value="Genomic_DNA"/>
</dbReference>
<dbReference type="Gene3D" id="3.90.75.20">
    <property type="match status" value="1"/>
</dbReference>
<evidence type="ECO:0000259" key="1">
    <source>
        <dbReference type="SMART" id="SM00507"/>
    </source>
</evidence>
<dbReference type="InterPro" id="IPR016177">
    <property type="entry name" value="DNA-bd_dom_sf"/>
</dbReference>
<organism evidence="2">
    <name type="scientific">viral metagenome</name>
    <dbReference type="NCBI Taxonomy" id="1070528"/>
    <lineage>
        <taxon>unclassified sequences</taxon>
        <taxon>metagenomes</taxon>
        <taxon>organismal metagenomes</taxon>
    </lineage>
</organism>
<dbReference type="InterPro" id="IPR010902">
    <property type="entry name" value="NUMOD4"/>
</dbReference>
<dbReference type="Pfam" id="PF13392">
    <property type="entry name" value="HNH_3"/>
    <property type="match status" value="1"/>
</dbReference>
<sequence>MCEIVEEYKDIIDYEDTYQISNFGNVKNKNTGRILKPTEGKTDKYYYISLCKDGKQQNTKIHRLVATHFVENPNAKPYVDHIDNNKLNNISTNLRWATHQENRRNIVMYKNNTTGVKGVVFDKRYNKWMARIRISGKLIHIGSFNNIEEATYARMKKANELFGEFTNNDEKI</sequence>
<name>A0A6C0ID58_9ZZZZ</name>
<dbReference type="InterPro" id="IPR003615">
    <property type="entry name" value="HNH_nuc"/>
</dbReference>
<accession>A0A6C0ID58</accession>
<dbReference type="GO" id="GO:0003677">
    <property type="term" value="F:DNA binding"/>
    <property type="evidence" value="ECO:0007669"/>
    <property type="project" value="InterPro"/>
</dbReference>
<reference evidence="2" key="1">
    <citation type="journal article" date="2020" name="Nature">
        <title>Giant virus diversity and host interactions through global metagenomics.</title>
        <authorList>
            <person name="Schulz F."/>
            <person name="Roux S."/>
            <person name="Paez-Espino D."/>
            <person name="Jungbluth S."/>
            <person name="Walsh D.A."/>
            <person name="Denef V.J."/>
            <person name="McMahon K.D."/>
            <person name="Konstantinidis K.T."/>
            <person name="Eloe-Fadrosh E.A."/>
            <person name="Kyrpides N.C."/>
            <person name="Woyke T."/>
        </authorList>
    </citation>
    <scope>NUCLEOTIDE SEQUENCE</scope>
    <source>
        <strain evidence="2">GVMAG-M-3300023184-72</strain>
    </source>
</reference>
<proteinExistence type="predicted"/>
<dbReference type="GO" id="GO:0016788">
    <property type="term" value="F:hydrolase activity, acting on ester bonds"/>
    <property type="evidence" value="ECO:0007669"/>
    <property type="project" value="InterPro"/>
</dbReference>